<dbReference type="AlphaFoldDB" id="A0A5B8QTY6"/>
<name>A0A5B8QTY6_9GAMM</name>
<reference evidence="2 3" key="1">
    <citation type="journal article" date="2019" name="Ecotoxicol. Environ. Saf.">
        <title>Microbial characterization of heavy metal resistant bacterial strains isolated from an electroplating wastewater treatment plant.</title>
        <authorList>
            <person name="Cai X."/>
            <person name="Zheng X."/>
            <person name="Zhang D."/>
            <person name="Iqbal W."/>
            <person name="Liu C."/>
            <person name="Yang B."/>
            <person name="Zhao X."/>
            <person name="Lu X."/>
            <person name="Mao Y."/>
        </authorList>
    </citation>
    <scope>NUCLEOTIDE SEQUENCE [LARGE SCALE GENOMIC DNA]</scope>
    <source>
        <strain evidence="2 3">Ni1-3</strain>
    </source>
</reference>
<protein>
    <submittedName>
        <fullName evidence="2">Type II toxin-antitoxin system RelE/ParE family toxin</fullName>
    </submittedName>
</protein>
<evidence type="ECO:0000256" key="1">
    <source>
        <dbReference type="ARBA" id="ARBA00022649"/>
    </source>
</evidence>
<proteinExistence type="predicted"/>
<sequence>MNNKRYKLSRLAQAHLLKIKDYTLQHFSESQWHKYKENLISGLQMLANHPGLGRSCNDIYPNGFYFPIGKHTAYFTKEDDFILIVALLGQPQLPQNHLK</sequence>
<evidence type="ECO:0000313" key="3">
    <source>
        <dbReference type="Proteomes" id="UP000321124"/>
    </source>
</evidence>
<dbReference type="InterPro" id="IPR007712">
    <property type="entry name" value="RelE/ParE_toxin"/>
</dbReference>
<evidence type="ECO:0000313" key="2">
    <source>
        <dbReference type="EMBL" id="QDZ89307.1"/>
    </source>
</evidence>
<organism evidence="2 3">
    <name type="scientific">Shewanella decolorationis</name>
    <dbReference type="NCBI Taxonomy" id="256839"/>
    <lineage>
        <taxon>Bacteria</taxon>
        <taxon>Pseudomonadati</taxon>
        <taxon>Pseudomonadota</taxon>
        <taxon>Gammaproteobacteria</taxon>
        <taxon>Alteromonadales</taxon>
        <taxon>Shewanellaceae</taxon>
        <taxon>Shewanella</taxon>
    </lineage>
</organism>
<gene>
    <name evidence="2" type="ORF">D0436_01870</name>
</gene>
<dbReference type="RefSeq" id="WP_208661166.1">
    <property type="nucleotide sequence ID" value="NZ_CP031775.2"/>
</dbReference>
<dbReference type="KEGG" id="sdeo:D0436_01870"/>
<dbReference type="Gene3D" id="3.30.2310.20">
    <property type="entry name" value="RelE-like"/>
    <property type="match status" value="1"/>
</dbReference>
<dbReference type="EMBL" id="CP031775">
    <property type="protein sequence ID" value="QDZ89307.1"/>
    <property type="molecule type" value="Genomic_DNA"/>
</dbReference>
<accession>A0A5B8QTY6</accession>
<dbReference type="Pfam" id="PF05016">
    <property type="entry name" value="ParE_toxin"/>
    <property type="match status" value="1"/>
</dbReference>
<keyword evidence="1" id="KW-1277">Toxin-antitoxin system</keyword>
<dbReference type="Proteomes" id="UP000321124">
    <property type="component" value="Chromosome"/>
</dbReference>
<dbReference type="InterPro" id="IPR035093">
    <property type="entry name" value="RelE/ParE_toxin_dom_sf"/>
</dbReference>